<keyword evidence="2 7" id="KW-0572">Peptidoglycan-anchor</keyword>
<keyword evidence="3 7" id="KW-0472">Membrane</keyword>
<evidence type="ECO:0000259" key="11">
    <source>
        <dbReference type="Pfam" id="PF04728"/>
    </source>
</evidence>
<evidence type="ECO:0000313" key="13">
    <source>
        <dbReference type="Proteomes" id="UP000305674"/>
    </source>
</evidence>
<keyword evidence="1 10" id="KW-0732">Signal</keyword>
<keyword evidence="7" id="KW-0964">Secreted</keyword>
<evidence type="ECO:0000256" key="6">
    <source>
        <dbReference type="ARBA" id="ARBA00023288"/>
    </source>
</evidence>
<evidence type="ECO:0000256" key="10">
    <source>
        <dbReference type="SAM" id="SignalP"/>
    </source>
</evidence>
<evidence type="ECO:0000256" key="4">
    <source>
        <dbReference type="ARBA" id="ARBA00023139"/>
    </source>
</evidence>
<keyword evidence="7" id="KW-0134">Cell wall</keyword>
<dbReference type="InterPro" id="IPR006817">
    <property type="entry name" value="Lipoprotein_leucine-zipper_dom"/>
</dbReference>
<comment type="similarity">
    <text evidence="7">Belongs to the Lpp family.</text>
</comment>
<feature type="chain" id="PRO_5020623751" description="Major outer membrane lipoprotein Lpp" evidence="10">
    <location>
        <begin position="24"/>
        <end position="88"/>
    </location>
</feature>
<evidence type="ECO:0000256" key="2">
    <source>
        <dbReference type="ARBA" id="ARBA00023088"/>
    </source>
</evidence>
<feature type="modified residue" description="N6-murein peptidoglycan lysine" evidence="7 8">
    <location>
        <position position="88"/>
    </location>
</feature>
<feature type="lipid moiety-binding region" description="S-diacylglycerol cysteine" evidence="7 9">
    <location>
        <position position="20"/>
    </location>
</feature>
<evidence type="ECO:0000256" key="8">
    <source>
        <dbReference type="PIRSR" id="PIRSR002855-1"/>
    </source>
</evidence>
<feature type="domain" description="Lipoprotein leucine-zipper" evidence="11">
    <location>
        <begin position="59"/>
        <end position="88"/>
    </location>
</feature>
<dbReference type="PIRSF" id="PIRSF002855">
    <property type="entry name" value="Murein-lipoprotein"/>
    <property type="match status" value="1"/>
</dbReference>
<dbReference type="Gene3D" id="1.20.5.190">
    <property type="match status" value="1"/>
</dbReference>
<dbReference type="AlphaFoldDB" id="A0A4V5NUX0"/>
<evidence type="ECO:0000256" key="1">
    <source>
        <dbReference type="ARBA" id="ARBA00022729"/>
    </source>
</evidence>
<keyword evidence="6 7" id="KW-0449">Lipoprotein</keyword>
<accession>A0A4V5NUX0</accession>
<organism evidence="12 13">
    <name type="scientific">Ferrimonas sediminicola</name>
    <dbReference type="NCBI Taxonomy" id="2569538"/>
    <lineage>
        <taxon>Bacteria</taxon>
        <taxon>Pseudomonadati</taxon>
        <taxon>Pseudomonadota</taxon>
        <taxon>Gammaproteobacteria</taxon>
        <taxon>Alteromonadales</taxon>
        <taxon>Ferrimonadaceae</taxon>
        <taxon>Ferrimonas</taxon>
    </lineage>
</organism>
<keyword evidence="7" id="KW-0677">Repeat</keyword>
<comment type="caution">
    <text evidence="7">Lacks conserved residue(s) required for the propagation of feature annotation.</text>
</comment>
<comment type="caution">
    <text evidence="12">The sequence shown here is derived from an EMBL/GenBank/DDBJ whole genome shotgun (WGS) entry which is preliminary data.</text>
</comment>
<dbReference type="SUPFAM" id="SSF58042">
    <property type="entry name" value="Outer membrane lipoprotein"/>
    <property type="match status" value="1"/>
</dbReference>
<dbReference type="EMBL" id="SWCI01000009">
    <property type="protein sequence ID" value="TKB48139.1"/>
    <property type="molecule type" value="Genomic_DNA"/>
</dbReference>
<keyword evidence="5 7" id="KW-0998">Cell outer membrane</keyword>
<dbReference type="GO" id="GO:0043580">
    <property type="term" value="P:periplasmic space organization"/>
    <property type="evidence" value="ECO:0007669"/>
    <property type="project" value="UniProtKB-UniRule"/>
</dbReference>
<dbReference type="GO" id="GO:0030258">
    <property type="term" value="P:lipid modification"/>
    <property type="evidence" value="ECO:0007669"/>
    <property type="project" value="UniProtKB-UniRule"/>
</dbReference>
<comment type="subunit">
    <text evidence="7">Homotrimer.</text>
</comment>
<dbReference type="PROSITE" id="PS51257">
    <property type="entry name" value="PROKAR_LIPOPROTEIN"/>
    <property type="match status" value="1"/>
</dbReference>
<feature type="coiled-coil region" evidence="7">
    <location>
        <begin position="23"/>
        <end position="85"/>
    </location>
</feature>
<dbReference type="GO" id="GO:0009279">
    <property type="term" value="C:cell outer membrane"/>
    <property type="evidence" value="ECO:0007669"/>
    <property type="project" value="UniProtKB-SubCell"/>
</dbReference>
<name>A0A4V5NUX0_9GAMM</name>
<feature type="signal peptide" evidence="10">
    <location>
        <begin position="1"/>
        <end position="23"/>
    </location>
</feature>
<reference evidence="12 13" key="1">
    <citation type="submission" date="2019-04" db="EMBL/GenBank/DDBJ databases">
        <authorList>
            <person name="Hwang J.C."/>
        </authorList>
    </citation>
    <scope>NUCLEOTIDE SEQUENCE [LARGE SCALE GENOMIC DNA]</scope>
    <source>
        <strain evidence="12 13">IMCC35001</strain>
    </source>
</reference>
<dbReference type="GO" id="GO:0042834">
    <property type="term" value="F:peptidoglycan binding"/>
    <property type="evidence" value="ECO:0007669"/>
    <property type="project" value="UniProtKB-UniRule"/>
</dbReference>
<dbReference type="Proteomes" id="UP000305674">
    <property type="component" value="Unassembled WGS sequence"/>
</dbReference>
<evidence type="ECO:0000256" key="9">
    <source>
        <dbReference type="PIRSR" id="PIRSR002855-2"/>
    </source>
</evidence>
<dbReference type="PANTHER" id="PTHR38763">
    <property type="entry name" value="MAJOR OUTER MEMBRANE PROLIPOPROTEIN LPP"/>
    <property type="match status" value="1"/>
</dbReference>
<feature type="repeat" evidence="7">
    <location>
        <begin position="34"/>
        <end position="44"/>
    </location>
</feature>
<protein>
    <recommendedName>
        <fullName evidence="7">Major outer membrane lipoprotein Lpp</fullName>
    </recommendedName>
</protein>
<dbReference type="GO" id="GO:0008289">
    <property type="term" value="F:lipid binding"/>
    <property type="evidence" value="ECO:0007669"/>
    <property type="project" value="UniProtKB-UniRule"/>
</dbReference>
<dbReference type="PANTHER" id="PTHR38763:SF1">
    <property type="entry name" value="MAJOR OUTER MEMBRANE LIPOPROTEIN LPP"/>
    <property type="match status" value="1"/>
</dbReference>
<gene>
    <name evidence="7" type="primary">lpp</name>
    <name evidence="12" type="ORF">FCL40_13500</name>
</gene>
<evidence type="ECO:0000256" key="3">
    <source>
        <dbReference type="ARBA" id="ARBA00023136"/>
    </source>
</evidence>
<keyword evidence="13" id="KW-1185">Reference proteome</keyword>
<feature type="lipid moiety-binding region" description="N-palmitoyl cysteine" evidence="7 9">
    <location>
        <position position="20"/>
    </location>
</feature>
<proteinExistence type="inferred from homology"/>
<dbReference type="HAMAP" id="MF_00843">
    <property type="entry name" value="Lpp"/>
    <property type="match status" value="1"/>
</dbReference>
<dbReference type="NCBIfam" id="NF040598">
    <property type="entry name" value="Ala_zip_lipo"/>
    <property type="match status" value="1"/>
</dbReference>
<dbReference type="Pfam" id="PF04728">
    <property type="entry name" value="LPP"/>
    <property type="match status" value="1"/>
</dbReference>
<evidence type="ECO:0000256" key="7">
    <source>
        <dbReference type="HAMAP-Rule" id="MF_00843"/>
    </source>
</evidence>
<sequence>MKSKLLLAATAASALMLAGCANNAELEAQISALSNKVENLTSDQARQDKEITAAKRAAANAQRAADDAAAEAMRANQRIDNIAESYRK</sequence>
<comment type="function">
    <text evidence="7">A highly abundant outer membrane lipoprotein that controls the distance between the inner and outer membranes. The only protein known to be covalently linked to the peptidoglycan network (PGN). Also non-covalently binds the PGN. The link between the cell outer membrane and PGN contributes to maintenance of the structural and functional integrity of the cell envelope, and maintains the correct distance between the PGN and the outer membrane.</text>
</comment>
<dbReference type="InterPro" id="IPR016367">
    <property type="entry name" value="MOM_Lpp"/>
</dbReference>
<keyword evidence="4 7" id="KW-0564">Palmitate</keyword>
<comment type="subcellular location">
    <subcellularLocation>
        <location evidence="7">Cell outer membrane</location>
        <topology evidence="7">Lipid-anchor</topology>
        <orientation evidence="7">Periplasmic side</orientation>
    </subcellularLocation>
    <subcellularLocation>
        <location evidence="7">Secreted</location>
        <location evidence="7">Cell wall</location>
        <topology evidence="7">Peptidoglycan-anchor</topology>
    </subcellularLocation>
    <text evidence="7">Attached via its lipidated N-terminus to the inner leaflet of the outer membrane. Attached to the peptidoglycan network (PGN) via its C-terminus.</text>
</comment>
<keyword evidence="7" id="KW-0175">Coiled coil</keyword>
<dbReference type="RefSeq" id="WP_136853833.1">
    <property type="nucleotide sequence ID" value="NZ_SWCI01000009.1"/>
</dbReference>
<evidence type="ECO:0000313" key="12">
    <source>
        <dbReference type="EMBL" id="TKB48139.1"/>
    </source>
</evidence>
<evidence type="ECO:0000256" key="5">
    <source>
        <dbReference type="ARBA" id="ARBA00023237"/>
    </source>
</evidence>